<name>A0A1F8EXN0_9BACT</name>
<keyword evidence="1" id="KW-0812">Transmembrane</keyword>
<gene>
    <name evidence="2" type="ORF">A2831_00380</name>
</gene>
<dbReference type="STRING" id="1802668.A2831_00380"/>
<evidence type="ECO:0000313" key="3">
    <source>
        <dbReference type="Proteomes" id="UP000177507"/>
    </source>
</evidence>
<proteinExistence type="predicted"/>
<reference evidence="2 3" key="1">
    <citation type="journal article" date="2016" name="Nat. Commun.">
        <title>Thousands of microbial genomes shed light on interconnected biogeochemical processes in an aquifer system.</title>
        <authorList>
            <person name="Anantharaman K."/>
            <person name="Brown C.T."/>
            <person name="Hug L.A."/>
            <person name="Sharon I."/>
            <person name="Castelle C.J."/>
            <person name="Probst A.J."/>
            <person name="Thomas B.C."/>
            <person name="Singh A."/>
            <person name="Wilkins M.J."/>
            <person name="Karaoz U."/>
            <person name="Brodie E.L."/>
            <person name="Williams K.H."/>
            <person name="Hubbard S.S."/>
            <person name="Banfield J.F."/>
        </authorList>
    </citation>
    <scope>NUCLEOTIDE SEQUENCE [LARGE SCALE GENOMIC DNA]</scope>
</reference>
<dbReference type="AlphaFoldDB" id="A0A1F8EXN0"/>
<evidence type="ECO:0000256" key="1">
    <source>
        <dbReference type="SAM" id="Phobius"/>
    </source>
</evidence>
<sequence length="183" mass="19818">MNKQITIWVLALAAGIGLIWFFNISREGSREPEVSISASATPVISATPEPSPAASRKPIVSQQPEVINKYPPAECTLTGSITFLSPTLYENKDANIIYKNIDSVARHIIWAVSPGENLSVGPNLFASLPLPDGTEDVTVTLPENYTSKNYTLTAKVTYGVIINRDLVIKESSCVGQIPVTVKF</sequence>
<dbReference type="EMBL" id="MGJI01000006">
    <property type="protein sequence ID" value="OGN05627.1"/>
    <property type="molecule type" value="Genomic_DNA"/>
</dbReference>
<keyword evidence="1" id="KW-0472">Membrane</keyword>
<protein>
    <submittedName>
        <fullName evidence="2">Uncharacterized protein</fullName>
    </submittedName>
</protein>
<keyword evidence="1" id="KW-1133">Transmembrane helix</keyword>
<comment type="caution">
    <text evidence="2">The sequence shown here is derived from an EMBL/GenBank/DDBJ whole genome shotgun (WGS) entry which is preliminary data.</text>
</comment>
<evidence type="ECO:0000313" key="2">
    <source>
        <dbReference type="EMBL" id="OGN05627.1"/>
    </source>
</evidence>
<dbReference type="Proteomes" id="UP000177507">
    <property type="component" value="Unassembled WGS sequence"/>
</dbReference>
<feature type="transmembrane region" description="Helical" evidence="1">
    <location>
        <begin position="6"/>
        <end position="24"/>
    </location>
</feature>
<accession>A0A1F8EXN0</accession>
<organism evidence="2 3">
    <name type="scientific">Candidatus Yanofskybacteria bacterium RIFCSPHIGHO2_01_FULL_44_17</name>
    <dbReference type="NCBI Taxonomy" id="1802668"/>
    <lineage>
        <taxon>Bacteria</taxon>
        <taxon>Candidatus Yanofskyibacteriota</taxon>
    </lineage>
</organism>